<accession>A0A8J3KA12</accession>
<protein>
    <submittedName>
        <fullName evidence="2">Uncharacterized protein</fullName>
    </submittedName>
</protein>
<organism evidence="2 3">
    <name type="scientific">Catellatospora citrea</name>
    <dbReference type="NCBI Taxonomy" id="53366"/>
    <lineage>
        <taxon>Bacteria</taxon>
        <taxon>Bacillati</taxon>
        <taxon>Actinomycetota</taxon>
        <taxon>Actinomycetes</taxon>
        <taxon>Micromonosporales</taxon>
        <taxon>Micromonosporaceae</taxon>
        <taxon>Catellatospora</taxon>
    </lineage>
</organism>
<comment type="caution">
    <text evidence="2">The sequence shown here is derived from an EMBL/GenBank/DDBJ whole genome shotgun (WGS) entry which is preliminary data.</text>
</comment>
<reference evidence="2 3" key="1">
    <citation type="submission" date="2021-01" db="EMBL/GenBank/DDBJ databases">
        <title>Whole genome shotgun sequence of Catellatospora citrea NBRC 14495.</title>
        <authorList>
            <person name="Komaki H."/>
            <person name="Tamura T."/>
        </authorList>
    </citation>
    <scope>NUCLEOTIDE SEQUENCE [LARGE SCALE GENOMIC DNA]</scope>
    <source>
        <strain evidence="2 3">NBRC 14495</strain>
    </source>
</reference>
<sequence length="200" mass="22209">MTSEEQAALASFRDVVDSMVRPPLDSVQAHFDNTNARLRADLERVQRDHLATVIARLDGHTVRLDTLAGHFDAQMAVVGKATAQLQADLERTQREHLATAIARLDAQAVLLDALARHAEAQTAATDEIKSLRQRSDVLQQTVDWIALQVRETRAEVAQTESVRDEMSNRRRQERRLFLVIGACVGLLCGLGVSLAILLER</sequence>
<dbReference type="AlphaFoldDB" id="A0A8J3KA12"/>
<keyword evidence="1" id="KW-0812">Transmembrane</keyword>
<evidence type="ECO:0000313" key="2">
    <source>
        <dbReference type="EMBL" id="GIF96884.1"/>
    </source>
</evidence>
<dbReference type="RefSeq" id="WP_120314770.1">
    <property type="nucleotide sequence ID" value="NZ_BONH01000007.1"/>
</dbReference>
<dbReference type="Proteomes" id="UP000659904">
    <property type="component" value="Unassembled WGS sequence"/>
</dbReference>
<name>A0A8J3KA12_9ACTN</name>
<evidence type="ECO:0000256" key="1">
    <source>
        <dbReference type="SAM" id="Phobius"/>
    </source>
</evidence>
<dbReference type="EMBL" id="BONH01000007">
    <property type="protein sequence ID" value="GIF96884.1"/>
    <property type="molecule type" value="Genomic_DNA"/>
</dbReference>
<keyword evidence="3" id="KW-1185">Reference proteome</keyword>
<evidence type="ECO:0000313" key="3">
    <source>
        <dbReference type="Proteomes" id="UP000659904"/>
    </source>
</evidence>
<gene>
    <name evidence="2" type="ORF">Cci01nite_19780</name>
</gene>
<proteinExistence type="predicted"/>
<feature type="transmembrane region" description="Helical" evidence="1">
    <location>
        <begin position="176"/>
        <end position="198"/>
    </location>
</feature>
<keyword evidence="1" id="KW-1133">Transmembrane helix</keyword>
<keyword evidence="1" id="KW-0472">Membrane</keyword>